<dbReference type="InterPro" id="IPR041726">
    <property type="entry name" value="ACAD10_11_N"/>
</dbReference>
<evidence type="ECO:0000313" key="2">
    <source>
        <dbReference type="EMBL" id="AKQ70983.1"/>
    </source>
</evidence>
<reference evidence="2" key="1">
    <citation type="journal article" date="2015" name="J. Microbiol. Biotechnol.">
        <title>Characterization of a Soil Metagenome-Derived Gene Encoding Wax Ester Synthase.</title>
        <authorList>
            <person name="Kim N.H."/>
            <person name="Park J.H."/>
            <person name="Chung E."/>
            <person name="So H.A."/>
            <person name="Lee M.H."/>
            <person name="Kim J.C."/>
            <person name="Hwang E.C."/>
            <person name="Lee S.W."/>
        </authorList>
    </citation>
    <scope>NUCLEOTIDE SEQUENCE</scope>
</reference>
<protein>
    <submittedName>
        <fullName evidence="2">Aminoglycoside phosphotransferase</fullName>
    </submittedName>
</protein>
<dbReference type="PANTHER" id="PTHR47829:SF3">
    <property type="entry name" value="AMINOGLYCOSIDE PHOSPHOTRANSFERASE DOMAIN-CONTAINING PROTEIN"/>
    <property type="match status" value="1"/>
</dbReference>
<feature type="domain" description="Aminoglycoside phosphotransferase" evidence="1">
    <location>
        <begin position="40"/>
        <end position="260"/>
    </location>
</feature>
<dbReference type="CDD" id="cd05154">
    <property type="entry name" value="ACAD10_11_N-like"/>
    <property type="match status" value="1"/>
</dbReference>
<dbReference type="Gene3D" id="3.30.200.20">
    <property type="entry name" value="Phosphorylase Kinase, domain 1"/>
    <property type="match status" value="1"/>
</dbReference>
<proteinExistence type="predicted"/>
<dbReference type="EMBL" id="KR057702">
    <property type="protein sequence ID" value="AKQ70983.1"/>
    <property type="molecule type" value="Genomic_DNA"/>
</dbReference>
<dbReference type="Pfam" id="PF01636">
    <property type="entry name" value="APH"/>
    <property type="match status" value="1"/>
</dbReference>
<dbReference type="AlphaFoldDB" id="A0A0R7N6N9"/>
<name>A0A0R7N6N9_9BACT</name>
<dbReference type="SUPFAM" id="SSF56112">
    <property type="entry name" value="Protein kinase-like (PK-like)"/>
    <property type="match status" value="1"/>
</dbReference>
<sequence length="355" mass="38978">MSASVNPGAKLVAPIHAFDTAALAAYIAAHVGPVAAPLEVEQFQGGQSNPTYRITAGSSRYILRRKPPGVLLPSAHAVDREYRVMSALAGTGVPVARMLALCEDPAVVGTAFYLMEYVEGRILWDPTLPGMTPAERGAHYDELNRVLAALHAVDYQQVGLAEFGRTGSYIERQIARWTKQYQAGIAEPISAMDRLIEWLPPHIPGGDETRIVHGDYRLDNVIFHPTLPRILAVLDWELSTLGHPLSDFAYHAMAWRLSPREFRGLAGIDLAPLGIPTEQEYVAAYCRRTGRAAIPHWEFYLIFNMFRIVAILHGVHSRALAGNASSQNAIETGGRARLVAEVAWDMAQRIDPSEA</sequence>
<dbReference type="InterPro" id="IPR052898">
    <property type="entry name" value="ACAD10-like"/>
</dbReference>
<dbReference type="GO" id="GO:0016740">
    <property type="term" value="F:transferase activity"/>
    <property type="evidence" value="ECO:0007669"/>
    <property type="project" value="UniProtKB-KW"/>
</dbReference>
<evidence type="ECO:0000259" key="1">
    <source>
        <dbReference type="Pfam" id="PF01636"/>
    </source>
</evidence>
<organism evidence="2">
    <name type="scientific">bacterium enrichment culture</name>
    <dbReference type="NCBI Taxonomy" id="207831"/>
    <lineage>
        <taxon>Bacteria</taxon>
        <taxon>environmental samples</taxon>
    </lineage>
</organism>
<dbReference type="Gene3D" id="3.90.1200.10">
    <property type="match status" value="1"/>
</dbReference>
<dbReference type="InterPro" id="IPR002575">
    <property type="entry name" value="Aminoglycoside_PTrfase"/>
</dbReference>
<accession>A0A0R7N6N9</accession>
<dbReference type="PANTHER" id="PTHR47829">
    <property type="entry name" value="HYDROLASE, PUTATIVE (AFU_ORTHOLOGUE AFUA_1G12880)-RELATED"/>
    <property type="match status" value="1"/>
</dbReference>
<keyword evidence="2" id="KW-0808">Transferase</keyword>
<dbReference type="InterPro" id="IPR011009">
    <property type="entry name" value="Kinase-like_dom_sf"/>
</dbReference>